<dbReference type="GO" id="GO:0043625">
    <property type="term" value="C:delta DNA polymerase complex"/>
    <property type="evidence" value="ECO:0007669"/>
    <property type="project" value="TreeGrafter"/>
</dbReference>
<evidence type="ECO:0000259" key="3">
    <source>
        <dbReference type="Pfam" id="PF04042"/>
    </source>
</evidence>
<dbReference type="Gene3D" id="3.60.21.50">
    <property type="match status" value="1"/>
</dbReference>
<dbReference type="AlphaFoldDB" id="A0A914E440"/>
<organism evidence="5 6">
    <name type="scientific">Acrobeloides nanus</name>
    <dbReference type="NCBI Taxonomy" id="290746"/>
    <lineage>
        <taxon>Eukaryota</taxon>
        <taxon>Metazoa</taxon>
        <taxon>Ecdysozoa</taxon>
        <taxon>Nematoda</taxon>
        <taxon>Chromadorea</taxon>
        <taxon>Rhabditida</taxon>
        <taxon>Tylenchina</taxon>
        <taxon>Cephalobomorpha</taxon>
        <taxon>Cephaloboidea</taxon>
        <taxon>Cephalobidae</taxon>
        <taxon>Acrobeloides</taxon>
    </lineage>
</organism>
<dbReference type="Proteomes" id="UP000887540">
    <property type="component" value="Unplaced"/>
</dbReference>
<dbReference type="InterPro" id="IPR040663">
    <property type="entry name" value="DNA_pol_D_N"/>
</dbReference>
<feature type="domain" description="DNA polymerase delta subunit OB-fold" evidence="4">
    <location>
        <begin position="37"/>
        <end position="166"/>
    </location>
</feature>
<feature type="domain" description="DNA polymerase alpha/delta/epsilon subunit B" evidence="3">
    <location>
        <begin position="186"/>
        <end position="402"/>
    </location>
</feature>
<evidence type="ECO:0000313" key="6">
    <source>
        <dbReference type="WBParaSite" id="ACRNAN_scaffold558.g24068.t1"/>
    </source>
</evidence>
<comment type="similarity">
    <text evidence="1">Belongs to the DNA polymerase delta/II small subunit family.</text>
</comment>
<reference evidence="6" key="1">
    <citation type="submission" date="2022-11" db="UniProtKB">
        <authorList>
            <consortium name="WormBaseParasite"/>
        </authorList>
    </citation>
    <scope>IDENTIFICATION</scope>
</reference>
<proteinExistence type="inferred from homology"/>
<accession>A0A914E440</accession>
<dbReference type="PANTHER" id="PTHR10416">
    <property type="entry name" value="DNA POLYMERASE DELTA SUBUNIT 2"/>
    <property type="match status" value="1"/>
</dbReference>
<dbReference type="InterPro" id="IPR024826">
    <property type="entry name" value="DNA_pol_delta/II_ssu"/>
</dbReference>
<dbReference type="Pfam" id="PF18018">
    <property type="entry name" value="DNA_pol_D_N"/>
    <property type="match status" value="1"/>
</dbReference>
<sequence>MNEEENLKRNLVPFADESEADFVLRESDMSEENFKRQFYYVYRVRIDTIQPRVEAKARLQLGKDKKLTELQNMKKGEEVFVAGTILKKMKYRPSVLYEFADEDQELPETLEGGVSLSAEDDILELEDDRQIVKLRGNVNAGKFTTGFVLGFYGHQVQDNYFEVKEVILPEVVPQLEWPLVKQDSYVLFVSGLSLTTDSRKNALVITGLNLLCRWISGELYFSDEEEDIIQNMSRVIFAGESMSLFKGEEFSKATTLTLDTEDLAPELITELDDIFSRFSSILPVDLMPGKGDPTNDLWPQQPIPRVIFQKSIKNEKSFRTVTNPYKFKLADIQFVGTSGENVSNMVNLTRDMSSLDVMQESLECGLIAPTAPDSVDAFPFRNKDPFIINELPHVFFGGNQKQLDHRMAHIGNDGAKVLLLALPQFSESYSVALLNIRTMEVTEYNFSPS</sequence>
<name>A0A914E440_9BILA</name>
<evidence type="ECO:0000256" key="1">
    <source>
        <dbReference type="ARBA" id="ARBA00006035"/>
    </source>
</evidence>
<keyword evidence="5" id="KW-1185">Reference proteome</keyword>
<dbReference type="GO" id="GO:0003677">
    <property type="term" value="F:DNA binding"/>
    <property type="evidence" value="ECO:0007669"/>
    <property type="project" value="InterPro"/>
</dbReference>
<evidence type="ECO:0000256" key="2">
    <source>
        <dbReference type="ARBA" id="ARBA00022705"/>
    </source>
</evidence>
<evidence type="ECO:0000259" key="4">
    <source>
        <dbReference type="Pfam" id="PF18018"/>
    </source>
</evidence>
<keyword evidence="2" id="KW-0235">DNA replication</keyword>
<evidence type="ECO:0000313" key="5">
    <source>
        <dbReference type="Proteomes" id="UP000887540"/>
    </source>
</evidence>
<dbReference type="Gene3D" id="2.40.50.430">
    <property type="match status" value="1"/>
</dbReference>
<dbReference type="WBParaSite" id="ACRNAN_scaffold558.g24068.t1">
    <property type="protein sequence ID" value="ACRNAN_scaffold558.g24068.t1"/>
    <property type="gene ID" value="ACRNAN_scaffold558.g24068"/>
</dbReference>
<dbReference type="Pfam" id="PF04042">
    <property type="entry name" value="DNA_pol_E_B"/>
    <property type="match status" value="1"/>
</dbReference>
<dbReference type="InterPro" id="IPR007185">
    <property type="entry name" value="DNA_pol_a/d/e_bsu"/>
</dbReference>
<protein>
    <submittedName>
        <fullName evidence="6">DNA polymerase delta small subunit</fullName>
    </submittedName>
</protein>
<dbReference type="GO" id="GO:0006271">
    <property type="term" value="P:DNA strand elongation involved in DNA replication"/>
    <property type="evidence" value="ECO:0007669"/>
    <property type="project" value="TreeGrafter"/>
</dbReference>
<dbReference type="PANTHER" id="PTHR10416:SF0">
    <property type="entry name" value="DNA POLYMERASE DELTA SUBUNIT 2"/>
    <property type="match status" value="1"/>
</dbReference>